<comment type="similarity">
    <text evidence="1 10">Belongs to the peptidase A22A family.</text>
</comment>
<feature type="region of interest" description="Disordered" evidence="11">
    <location>
        <begin position="230"/>
        <end position="353"/>
    </location>
</feature>
<keyword evidence="4 10" id="KW-0914">Notch signaling pathway</keyword>
<dbReference type="Gene3D" id="1.10.472.100">
    <property type="entry name" value="Presenilin"/>
    <property type="match status" value="1"/>
</dbReference>
<feature type="compositionally biased region" description="Polar residues" evidence="11">
    <location>
        <begin position="270"/>
        <end position="279"/>
    </location>
</feature>
<feature type="transmembrane region" description="Helical" evidence="10">
    <location>
        <begin position="406"/>
        <end position="426"/>
    </location>
</feature>
<feature type="compositionally biased region" description="Polar residues" evidence="11">
    <location>
        <begin position="333"/>
        <end position="353"/>
    </location>
</feature>
<dbReference type="PANTHER" id="PTHR10202">
    <property type="entry name" value="PRESENILIN"/>
    <property type="match status" value="1"/>
</dbReference>
<dbReference type="SMART" id="SM00730">
    <property type="entry name" value="PSN"/>
    <property type="match status" value="1"/>
</dbReference>
<dbReference type="GO" id="GO:0000139">
    <property type="term" value="C:Golgi membrane"/>
    <property type="evidence" value="ECO:0007669"/>
    <property type="project" value="UniProtKB-SubCell"/>
</dbReference>
<dbReference type="GO" id="GO:0042500">
    <property type="term" value="F:aspartic endopeptidase activity, intramembrane cleaving"/>
    <property type="evidence" value="ECO:0007669"/>
    <property type="project" value="InterPro"/>
</dbReference>
<protein>
    <recommendedName>
        <fullName evidence="10">Presenilin</fullName>
        <ecNumber evidence="10">3.4.23.-</ecNumber>
    </recommendedName>
</protein>
<gene>
    <name evidence="12" type="ORF">KP509_13G050200</name>
</gene>
<dbReference type="GO" id="GO:0007219">
    <property type="term" value="P:Notch signaling pathway"/>
    <property type="evidence" value="ECO:0007669"/>
    <property type="project" value="UniProtKB-KW"/>
</dbReference>
<feature type="transmembrane region" description="Helical" evidence="10">
    <location>
        <begin position="68"/>
        <end position="91"/>
    </location>
</feature>
<organism evidence="12 13">
    <name type="scientific">Ceratopteris richardii</name>
    <name type="common">Triangle waterfern</name>
    <dbReference type="NCBI Taxonomy" id="49495"/>
    <lineage>
        <taxon>Eukaryota</taxon>
        <taxon>Viridiplantae</taxon>
        <taxon>Streptophyta</taxon>
        <taxon>Embryophyta</taxon>
        <taxon>Tracheophyta</taxon>
        <taxon>Polypodiopsida</taxon>
        <taxon>Polypodiidae</taxon>
        <taxon>Polypodiales</taxon>
        <taxon>Pteridineae</taxon>
        <taxon>Pteridaceae</taxon>
        <taxon>Parkerioideae</taxon>
        <taxon>Ceratopteris</taxon>
    </lineage>
</organism>
<name>A0A8T2TFD1_CERRI</name>
<keyword evidence="10" id="KW-0378">Hydrolase</keyword>
<comment type="subcellular location">
    <subcellularLocation>
        <location evidence="10">Endoplasmic reticulum membrane</location>
        <topology evidence="10">Multi-pass membrane protein</topology>
    </subcellularLocation>
    <subcellularLocation>
        <location evidence="10">Golgi apparatus membrane</location>
        <topology evidence="10">Multi-pass membrane protein</topology>
    </subcellularLocation>
</comment>
<sequence>MDGRTGLLESVGAEIMGIVMPVSTCMLLVVLLVRCLTPHGSDVSVRSVATLVYTEKESDSTSQKLEGALLNSLALVGVVTFITFMLVLLYYYRCTKFIKYYICFSAAFMLSTMGGTVVFQLIQTLSIPLDIVSFLIFILNFTVVGALAIFMSNAMPILITQFYLVMIGMLAAFWFTMLPEWTTWMTLVAMAVYDLFAVLAPGGPLNLLVELVVSRDEEFPALIYETRPVARPDSDSNAGASNDNQHRRRWRSQNVRRTSASEDAGPATELQPQTISSGGRNRDLRDLMDEERQVNRDVHEDNSEGRENNSNGSLLHENIGSDDESIPLVSRESMPSVQVTSRSGNQGTHTEQHNITMQRDDDDDDHEGLNISALSATGSLRLGLGDFVFYSLLVGRAAMYDLTTVYACYLAIIAGLGATLILLAVARRALPALPISVTLGIIFYFLTRLLMEPLVIGLSTTLLIF</sequence>
<evidence type="ECO:0000256" key="1">
    <source>
        <dbReference type="ARBA" id="ARBA00008604"/>
    </source>
</evidence>
<evidence type="ECO:0000256" key="10">
    <source>
        <dbReference type="RuleBase" id="RU361148"/>
    </source>
</evidence>
<dbReference type="GO" id="GO:0005789">
    <property type="term" value="C:endoplasmic reticulum membrane"/>
    <property type="evidence" value="ECO:0007669"/>
    <property type="project" value="UniProtKB-SubCell"/>
</dbReference>
<keyword evidence="13" id="KW-1185">Reference proteome</keyword>
<feature type="compositionally biased region" description="Basic and acidic residues" evidence="11">
    <location>
        <begin position="280"/>
        <end position="307"/>
    </location>
</feature>
<dbReference type="GO" id="GO:0016485">
    <property type="term" value="P:protein processing"/>
    <property type="evidence" value="ECO:0007669"/>
    <property type="project" value="InterPro"/>
</dbReference>
<feature type="transmembrane region" description="Helical" evidence="10">
    <location>
        <begin position="12"/>
        <end position="33"/>
    </location>
</feature>
<dbReference type="EMBL" id="CM035418">
    <property type="protein sequence ID" value="KAH7421302.1"/>
    <property type="molecule type" value="Genomic_DNA"/>
</dbReference>
<comment type="subunit">
    <text evidence="9">Homodimer. Probable component of the gamma-secretase complex, a complex composed of a presenilin homodimer, nicastrin, APH1 and PEN2.</text>
</comment>
<evidence type="ECO:0000256" key="5">
    <source>
        <dbReference type="ARBA" id="ARBA00022989"/>
    </source>
</evidence>
<keyword evidence="5 10" id="KW-1133">Transmembrane helix</keyword>
<dbReference type="GO" id="GO:0006509">
    <property type="term" value="P:membrane protein ectodomain proteolysis"/>
    <property type="evidence" value="ECO:0007669"/>
    <property type="project" value="TreeGrafter"/>
</dbReference>
<dbReference type="FunFam" id="1.10.472.100:FF:000002">
    <property type="entry name" value="Presenilin"/>
    <property type="match status" value="1"/>
</dbReference>
<feature type="transmembrane region" description="Helical" evidence="10">
    <location>
        <begin position="181"/>
        <end position="200"/>
    </location>
</feature>
<evidence type="ECO:0000256" key="8">
    <source>
        <dbReference type="ARBA" id="ARBA00059584"/>
    </source>
</evidence>
<dbReference type="Proteomes" id="UP000825935">
    <property type="component" value="Chromosome 13"/>
</dbReference>
<keyword evidence="3 10" id="KW-0256">Endoplasmic reticulum</keyword>
<evidence type="ECO:0000256" key="4">
    <source>
        <dbReference type="ARBA" id="ARBA00022976"/>
    </source>
</evidence>
<feature type="transmembrane region" description="Helical" evidence="10">
    <location>
        <begin position="98"/>
        <end position="119"/>
    </location>
</feature>
<dbReference type="PRINTS" id="PR01072">
    <property type="entry name" value="PRESENILIN"/>
</dbReference>
<keyword evidence="6 10" id="KW-0333">Golgi apparatus</keyword>
<dbReference type="EC" id="3.4.23.-" evidence="10"/>
<comment type="function">
    <text evidence="8 10">Probable subunit of the gamma-secretase complex, an endoprotease complex that catalyzes the intramembrane cleavage of integral membrane proteins such as Notch receptors.</text>
</comment>
<evidence type="ECO:0000313" key="13">
    <source>
        <dbReference type="Proteomes" id="UP000825935"/>
    </source>
</evidence>
<dbReference type="InterPro" id="IPR001108">
    <property type="entry name" value="Peptidase_A22A"/>
</dbReference>
<comment type="caution">
    <text evidence="12">The sequence shown here is derived from an EMBL/GenBank/DDBJ whole genome shotgun (WGS) entry which is preliminary data.</text>
</comment>
<dbReference type="InterPro" id="IPR042524">
    <property type="entry name" value="Presenilin_C"/>
</dbReference>
<feature type="transmembrane region" description="Helical" evidence="10">
    <location>
        <begin position="157"/>
        <end position="175"/>
    </location>
</feature>
<dbReference type="Pfam" id="PF01080">
    <property type="entry name" value="Presenilin"/>
    <property type="match status" value="1"/>
</dbReference>
<evidence type="ECO:0000313" key="12">
    <source>
        <dbReference type="EMBL" id="KAH7421302.1"/>
    </source>
</evidence>
<dbReference type="OMA" id="PEWTAWT"/>
<keyword evidence="7 10" id="KW-0472">Membrane</keyword>
<comment type="domain">
    <text evidence="10">The PAL motif is required for normal active site conformation.</text>
</comment>
<evidence type="ECO:0000256" key="7">
    <source>
        <dbReference type="ARBA" id="ARBA00023136"/>
    </source>
</evidence>
<dbReference type="PANTHER" id="PTHR10202:SF13">
    <property type="entry name" value="PRESENILIN HOMOLOG"/>
    <property type="match status" value="1"/>
</dbReference>
<proteinExistence type="inferred from homology"/>
<dbReference type="GO" id="GO:0005798">
    <property type="term" value="C:Golgi-associated vesicle"/>
    <property type="evidence" value="ECO:0007669"/>
    <property type="project" value="UniProtKB-ARBA"/>
</dbReference>
<accession>A0A8T2TFD1</accession>
<evidence type="ECO:0000256" key="3">
    <source>
        <dbReference type="ARBA" id="ARBA00022824"/>
    </source>
</evidence>
<dbReference type="GO" id="GO:0070765">
    <property type="term" value="C:gamma-secretase complex"/>
    <property type="evidence" value="ECO:0007669"/>
    <property type="project" value="TreeGrafter"/>
</dbReference>
<keyword evidence="2 10" id="KW-0812">Transmembrane</keyword>
<dbReference type="InterPro" id="IPR006639">
    <property type="entry name" value="Preselin/SPP"/>
</dbReference>
<evidence type="ECO:0000256" key="11">
    <source>
        <dbReference type="SAM" id="MobiDB-lite"/>
    </source>
</evidence>
<feature type="transmembrane region" description="Helical" evidence="10">
    <location>
        <begin position="131"/>
        <end position="150"/>
    </location>
</feature>
<evidence type="ECO:0000256" key="2">
    <source>
        <dbReference type="ARBA" id="ARBA00022692"/>
    </source>
</evidence>
<dbReference type="OrthoDB" id="20287at2759"/>
<dbReference type="AlphaFoldDB" id="A0A8T2TFD1"/>
<dbReference type="EMBL" id="CM035418">
    <property type="protein sequence ID" value="KAH7421304.1"/>
    <property type="molecule type" value="Genomic_DNA"/>
</dbReference>
<reference evidence="12" key="1">
    <citation type="submission" date="2021-08" db="EMBL/GenBank/DDBJ databases">
        <title>WGS assembly of Ceratopteris richardii.</title>
        <authorList>
            <person name="Marchant D.B."/>
            <person name="Chen G."/>
            <person name="Jenkins J."/>
            <person name="Shu S."/>
            <person name="Leebens-Mack J."/>
            <person name="Grimwood J."/>
            <person name="Schmutz J."/>
            <person name="Soltis P."/>
            <person name="Soltis D."/>
            <person name="Chen Z.-H."/>
        </authorList>
    </citation>
    <scope>NUCLEOTIDE SEQUENCE</scope>
    <source>
        <strain evidence="12">Whitten #5841</strain>
        <tissue evidence="12">Leaf</tissue>
    </source>
</reference>
<evidence type="ECO:0000256" key="9">
    <source>
        <dbReference type="ARBA" id="ARBA00062638"/>
    </source>
</evidence>
<keyword evidence="10" id="KW-0645">Protease</keyword>
<evidence type="ECO:0000256" key="6">
    <source>
        <dbReference type="ARBA" id="ARBA00023034"/>
    </source>
</evidence>